<feature type="signal peptide" evidence="1">
    <location>
        <begin position="1"/>
        <end position="17"/>
    </location>
</feature>
<keyword evidence="1" id="KW-0732">Signal</keyword>
<accession>A0ABY7TT47</accession>
<evidence type="ECO:0000256" key="1">
    <source>
        <dbReference type="SAM" id="SignalP"/>
    </source>
</evidence>
<organism evidence="2 3">
    <name type="scientific">Sphingomonas naphthae</name>
    <dbReference type="NCBI Taxonomy" id="1813468"/>
    <lineage>
        <taxon>Bacteria</taxon>
        <taxon>Pseudomonadati</taxon>
        <taxon>Pseudomonadota</taxon>
        <taxon>Alphaproteobacteria</taxon>
        <taxon>Sphingomonadales</taxon>
        <taxon>Sphingomonadaceae</taxon>
        <taxon>Sphingomonas</taxon>
    </lineage>
</organism>
<dbReference type="Proteomes" id="UP001220395">
    <property type="component" value="Chromosome"/>
</dbReference>
<dbReference type="RefSeq" id="WP_273690551.1">
    <property type="nucleotide sequence ID" value="NZ_CP117411.1"/>
</dbReference>
<sequence length="121" mass="13342">MRAIIMAIGLLATPALAADQFDLICTAKKTTVRYRVDLARGEWCDGDCKVTRKITAVTTGFLTLVDENPTSEHAYRESTTVNRVDGSWYTMSYFTWSSRVPSATKGTCEPTAFTGFPAAKF</sequence>
<evidence type="ECO:0000313" key="3">
    <source>
        <dbReference type="Proteomes" id="UP001220395"/>
    </source>
</evidence>
<gene>
    <name evidence="2" type="ORF">PQ455_07440</name>
</gene>
<evidence type="ECO:0000313" key="2">
    <source>
        <dbReference type="EMBL" id="WCT75039.1"/>
    </source>
</evidence>
<reference evidence="2 3" key="1">
    <citation type="submission" date="2023-02" db="EMBL/GenBank/DDBJ databases">
        <title>Genome sequence of Sphingomonas naphthae.</title>
        <authorList>
            <person name="Kim S."/>
            <person name="Heo J."/>
            <person name="Kwon S.-W."/>
        </authorList>
    </citation>
    <scope>NUCLEOTIDE SEQUENCE [LARGE SCALE GENOMIC DNA]</scope>
    <source>
        <strain evidence="2 3">KACC 18716</strain>
    </source>
</reference>
<dbReference type="EMBL" id="CP117411">
    <property type="protein sequence ID" value="WCT75039.1"/>
    <property type="molecule type" value="Genomic_DNA"/>
</dbReference>
<proteinExistence type="predicted"/>
<keyword evidence="3" id="KW-1185">Reference proteome</keyword>
<protein>
    <submittedName>
        <fullName evidence="2">Uncharacterized protein</fullName>
    </submittedName>
</protein>
<feature type="chain" id="PRO_5045662184" evidence="1">
    <location>
        <begin position="18"/>
        <end position="121"/>
    </location>
</feature>
<name>A0ABY7TT47_9SPHN</name>